<dbReference type="InterPro" id="IPR003729">
    <property type="entry name" value="Bi_nuclease_dom"/>
</dbReference>
<dbReference type="GO" id="GO:0004518">
    <property type="term" value="F:nuclease activity"/>
    <property type="evidence" value="ECO:0007669"/>
    <property type="project" value="InterPro"/>
</dbReference>
<evidence type="ECO:0000313" key="4">
    <source>
        <dbReference type="Proteomes" id="UP000451860"/>
    </source>
</evidence>
<gene>
    <name evidence="3" type="ORF">GB883_08860</name>
</gene>
<dbReference type="RefSeq" id="WP_152200506.1">
    <property type="nucleotide sequence ID" value="NZ_VUKF01000004.1"/>
</dbReference>
<feature type="compositionally biased region" description="Low complexity" evidence="1">
    <location>
        <begin position="142"/>
        <end position="158"/>
    </location>
</feature>
<evidence type="ECO:0000313" key="3">
    <source>
        <dbReference type="EMBL" id="KAE8764445.1"/>
    </source>
</evidence>
<dbReference type="EMBL" id="WHJE01000032">
    <property type="protein sequence ID" value="KAE8764445.1"/>
    <property type="molecule type" value="Genomic_DNA"/>
</dbReference>
<feature type="compositionally biased region" description="Acidic residues" evidence="1">
    <location>
        <begin position="213"/>
        <end position="225"/>
    </location>
</feature>
<proteinExistence type="predicted"/>
<dbReference type="OrthoDB" id="9788698at2"/>
<dbReference type="Proteomes" id="UP000451860">
    <property type="component" value="Unassembled WGS sequence"/>
</dbReference>
<comment type="caution">
    <text evidence="3">The sequence shown here is derived from an EMBL/GenBank/DDBJ whole genome shotgun (WGS) entry which is preliminary data.</text>
</comment>
<feature type="compositionally biased region" description="Gly residues" evidence="1">
    <location>
        <begin position="182"/>
        <end position="192"/>
    </location>
</feature>
<reference evidence="3 4" key="1">
    <citation type="submission" date="2019-10" db="EMBL/GenBank/DDBJ databases">
        <title>Georgenia wutianyii sp. nov. and Georgenia yuyongxinii sp. nov. isolated from plateau pika (Ochotona curzoniae) in the Qinghai-Tibet plateau of China.</title>
        <authorList>
            <person name="Tian Z."/>
        </authorList>
    </citation>
    <scope>NUCLEOTIDE SEQUENCE [LARGE SCALE GENOMIC DNA]</scope>
    <source>
        <strain evidence="3 4">DSM 21501</strain>
    </source>
</reference>
<evidence type="ECO:0000256" key="1">
    <source>
        <dbReference type="SAM" id="MobiDB-lite"/>
    </source>
</evidence>
<dbReference type="Pfam" id="PF02577">
    <property type="entry name" value="BFN_dom"/>
    <property type="match status" value="1"/>
</dbReference>
<dbReference type="AlphaFoldDB" id="A0A7J5UPV9"/>
<accession>A0A7J5UPV9</accession>
<feature type="region of interest" description="Disordered" evidence="1">
    <location>
        <begin position="137"/>
        <end position="225"/>
    </location>
</feature>
<dbReference type="PANTHER" id="PTHR15160:SF1">
    <property type="entry name" value="VON HIPPEL-LINDAU DISEASE TUMOR SUPPRESSOR"/>
    <property type="match status" value="1"/>
</dbReference>
<sequence>MREMVVLGVRVSVPGNEVVVVLGEPGGDLVLPIVIGPREGAAIASAQAGLVPPRPLTHDLLVSILDKLGVRVVEVRVTHVLHGIFHAELVLGNGAVVDARPSDAIAIALRAHCPVLCEESLLALAGVPVEDAGLDASETREAGAASGTPPAAAEASPEVLEEFRAFLEGVEPEDFQSPGGPAEPGGPAGGPEKGPRHRAPDASEGAGSGEDTAGPEDPGEGPEET</sequence>
<organism evidence="3 4">
    <name type="scientific">Georgenia thermotolerans</name>
    <dbReference type="NCBI Taxonomy" id="527326"/>
    <lineage>
        <taxon>Bacteria</taxon>
        <taxon>Bacillati</taxon>
        <taxon>Actinomycetota</taxon>
        <taxon>Actinomycetes</taxon>
        <taxon>Micrococcales</taxon>
        <taxon>Bogoriellaceae</taxon>
        <taxon>Georgenia</taxon>
    </lineage>
</organism>
<dbReference type="PROSITE" id="PS51658">
    <property type="entry name" value="BFN"/>
    <property type="match status" value="1"/>
</dbReference>
<feature type="domain" description="BFN" evidence="2">
    <location>
        <begin position="1"/>
        <end position="129"/>
    </location>
</feature>
<dbReference type="PANTHER" id="PTHR15160">
    <property type="entry name" value="VON HIPPEL-LINDAU PROTEIN"/>
    <property type="match status" value="1"/>
</dbReference>
<protein>
    <submittedName>
        <fullName evidence="3">Bifunctional nuclease family protein</fullName>
    </submittedName>
</protein>
<evidence type="ECO:0000259" key="2">
    <source>
        <dbReference type="PROSITE" id="PS51658"/>
    </source>
</evidence>
<name>A0A7J5UPV9_9MICO</name>
<dbReference type="SUPFAM" id="SSF103256">
    <property type="entry name" value="Hypothetical protein TM0160"/>
    <property type="match status" value="1"/>
</dbReference>
<dbReference type="Gene3D" id="3.10.690.10">
    <property type="entry name" value="Bifunctional nuclease domain"/>
    <property type="match status" value="1"/>
</dbReference>
<dbReference type="InterPro" id="IPR036104">
    <property type="entry name" value="BFN_sf"/>
</dbReference>
<keyword evidence="4" id="KW-1185">Reference proteome</keyword>